<sequence length="262" mass="29188">MGRDYRFTVYLPDGYGESCLSYPVLYLLHGANGDEHDWLNKGKIKPTLDRLINDDAITPMIVVMPGHKQMWWVDANAEKAGTVLMKELLPRIEQDFRIVEGRAGRMVAGLSAGGQAAVRLAFEHPEMFAAAAALSPAVYEPLPPSNSSAMKDPPFQKDGKFDGEAWAKLSWRPLFETYRAQPVVVPFYINSGDIDRFEIPYHAAALFRELHRHQPGNAIFRVVAGDHEWPVWASTIGDALEYMSPHARTPIEADPARCGAAK</sequence>
<dbReference type="GO" id="GO:0016747">
    <property type="term" value="F:acyltransferase activity, transferring groups other than amino-acyl groups"/>
    <property type="evidence" value="ECO:0007669"/>
    <property type="project" value="TreeGrafter"/>
</dbReference>
<dbReference type="SUPFAM" id="SSF53474">
    <property type="entry name" value="alpha/beta-Hydrolases"/>
    <property type="match status" value="1"/>
</dbReference>
<dbReference type="Proteomes" id="UP000019486">
    <property type="component" value="Unassembled WGS sequence"/>
</dbReference>
<gene>
    <name evidence="1" type="ORF">N825_01740</name>
</gene>
<proteinExistence type="predicted"/>
<evidence type="ECO:0000313" key="2">
    <source>
        <dbReference type="Proteomes" id="UP000019486"/>
    </source>
</evidence>
<dbReference type="AlphaFoldDB" id="W9H8P9"/>
<dbReference type="InterPro" id="IPR050583">
    <property type="entry name" value="Mycobacterial_A85_antigen"/>
</dbReference>
<comment type="caution">
    <text evidence="1">The sequence shown here is derived from an EMBL/GenBank/DDBJ whole genome shotgun (WGS) entry which is preliminary data.</text>
</comment>
<organism evidence="1 2">
    <name type="scientific">Skermanella stibiiresistens SB22</name>
    <dbReference type="NCBI Taxonomy" id="1385369"/>
    <lineage>
        <taxon>Bacteria</taxon>
        <taxon>Pseudomonadati</taxon>
        <taxon>Pseudomonadota</taxon>
        <taxon>Alphaproteobacteria</taxon>
        <taxon>Rhodospirillales</taxon>
        <taxon>Azospirillaceae</taxon>
        <taxon>Skermanella</taxon>
    </lineage>
</organism>
<name>W9H8P9_9PROT</name>
<dbReference type="PANTHER" id="PTHR48098">
    <property type="entry name" value="ENTEROCHELIN ESTERASE-RELATED"/>
    <property type="match status" value="1"/>
</dbReference>
<dbReference type="PANTHER" id="PTHR48098:SF1">
    <property type="entry name" value="DIACYLGLYCEROL ACYLTRANSFERASE_MYCOLYLTRANSFERASE AG85A"/>
    <property type="match status" value="1"/>
</dbReference>
<dbReference type="PATRIC" id="fig|1385369.3.peg.338"/>
<dbReference type="Gene3D" id="3.40.50.1820">
    <property type="entry name" value="alpha/beta hydrolase"/>
    <property type="match status" value="1"/>
</dbReference>
<protein>
    <submittedName>
        <fullName evidence="1">Esterase</fullName>
    </submittedName>
</protein>
<accession>W9H8P9</accession>
<dbReference type="InterPro" id="IPR029058">
    <property type="entry name" value="AB_hydrolase_fold"/>
</dbReference>
<keyword evidence="2" id="KW-1185">Reference proteome</keyword>
<reference evidence="1 2" key="1">
    <citation type="submission" date="2013-08" db="EMBL/GenBank/DDBJ databases">
        <title>The genome sequence of Skermanella stibiiresistens.</title>
        <authorList>
            <person name="Zhu W."/>
            <person name="Wang G."/>
        </authorList>
    </citation>
    <scope>NUCLEOTIDE SEQUENCE [LARGE SCALE GENOMIC DNA]</scope>
    <source>
        <strain evidence="1 2">SB22</strain>
    </source>
</reference>
<dbReference type="InterPro" id="IPR000801">
    <property type="entry name" value="Esterase-like"/>
</dbReference>
<evidence type="ECO:0000313" key="1">
    <source>
        <dbReference type="EMBL" id="EWY42625.1"/>
    </source>
</evidence>
<dbReference type="STRING" id="1385369.N825_01740"/>
<dbReference type="Pfam" id="PF00756">
    <property type="entry name" value="Esterase"/>
    <property type="match status" value="1"/>
</dbReference>
<dbReference type="EMBL" id="AVFL01000001">
    <property type="protein sequence ID" value="EWY42625.1"/>
    <property type="molecule type" value="Genomic_DNA"/>
</dbReference>